<evidence type="ECO:0000256" key="3">
    <source>
        <dbReference type="ARBA" id="ARBA00023157"/>
    </source>
</evidence>
<feature type="region of interest" description="Disordered" evidence="5">
    <location>
        <begin position="320"/>
        <end position="348"/>
    </location>
</feature>
<feature type="region of interest" description="Disordered" evidence="5">
    <location>
        <begin position="366"/>
        <end position="385"/>
    </location>
</feature>
<dbReference type="Gene3D" id="2.60.40.10">
    <property type="entry name" value="Immunoglobulins"/>
    <property type="match status" value="2"/>
</dbReference>
<dbReference type="InParanoid" id="A0A665V9B2"/>
<feature type="domain" description="Fibronectin type-III" evidence="8">
    <location>
        <begin position="4"/>
        <end position="115"/>
    </location>
</feature>
<dbReference type="Ensembl" id="ENSENLT00000029119.1">
    <property type="protein sequence ID" value="ENSENLP00000028271.1"/>
    <property type="gene ID" value="ENSENLG00000012626.1"/>
</dbReference>
<comment type="similarity">
    <text evidence="1">Belongs to the type II cytokine receptor family.</text>
</comment>
<evidence type="ECO:0000313" key="11">
    <source>
        <dbReference type="Proteomes" id="UP000472264"/>
    </source>
</evidence>
<organism evidence="10 11">
    <name type="scientific">Echeneis naucrates</name>
    <name type="common">Live sharksucker</name>
    <dbReference type="NCBI Taxonomy" id="173247"/>
    <lineage>
        <taxon>Eukaryota</taxon>
        <taxon>Metazoa</taxon>
        <taxon>Chordata</taxon>
        <taxon>Craniata</taxon>
        <taxon>Vertebrata</taxon>
        <taxon>Euteleostomi</taxon>
        <taxon>Actinopterygii</taxon>
        <taxon>Neopterygii</taxon>
        <taxon>Teleostei</taxon>
        <taxon>Neoteleostei</taxon>
        <taxon>Acanthomorphata</taxon>
        <taxon>Carangaria</taxon>
        <taxon>Carangiformes</taxon>
        <taxon>Echeneidae</taxon>
        <taxon>Echeneis</taxon>
    </lineage>
</organism>
<dbReference type="Pfam" id="PF09294">
    <property type="entry name" value="Interfer-bind"/>
    <property type="match status" value="1"/>
</dbReference>
<evidence type="ECO:0000313" key="10">
    <source>
        <dbReference type="Ensembl" id="ENSENLP00000028271.1"/>
    </source>
</evidence>
<keyword evidence="6" id="KW-0812">Transmembrane</keyword>
<evidence type="ECO:0000256" key="1">
    <source>
        <dbReference type="ARBA" id="ARBA00005399"/>
    </source>
</evidence>
<dbReference type="Pfam" id="PF01108">
    <property type="entry name" value="Tissue_fac"/>
    <property type="match status" value="1"/>
</dbReference>
<keyword evidence="3" id="KW-1015">Disulfide bond</keyword>
<evidence type="ECO:0000256" key="6">
    <source>
        <dbReference type="SAM" id="Phobius"/>
    </source>
</evidence>
<keyword evidence="4" id="KW-0675">Receptor</keyword>
<feature type="compositionally biased region" description="Basic and acidic residues" evidence="5">
    <location>
        <begin position="366"/>
        <end position="380"/>
    </location>
</feature>
<dbReference type="PANTHER" id="PTHR20859:SF86">
    <property type="entry name" value="INTERLEUKIN-20 RECEPTOR SUBUNIT ALPHA"/>
    <property type="match status" value="1"/>
</dbReference>
<dbReference type="Proteomes" id="UP000472264">
    <property type="component" value="Chromosome 24"/>
</dbReference>
<dbReference type="InterPro" id="IPR036116">
    <property type="entry name" value="FN3_sf"/>
</dbReference>
<keyword evidence="2 7" id="KW-0732">Signal</keyword>
<dbReference type="PANTHER" id="PTHR20859">
    <property type="entry name" value="INTERFERON/INTERLEUKIN RECEPTOR"/>
    <property type="match status" value="1"/>
</dbReference>
<dbReference type="InterPro" id="IPR050650">
    <property type="entry name" value="Type-II_Cytokine-TF_Rcpt"/>
</dbReference>
<feature type="domain" description="Interferon/interleukin receptor" evidence="9">
    <location>
        <begin position="128"/>
        <end position="233"/>
    </location>
</feature>
<evidence type="ECO:0000256" key="5">
    <source>
        <dbReference type="SAM" id="MobiDB-lite"/>
    </source>
</evidence>
<feature type="signal peptide" evidence="7">
    <location>
        <begin position="1"/>
        <end position="18"/>
    </location>
</feature>
<evidence type="ECO:0000256" key="4">
    <source>
        <dbReference type="ARBA" id="ARBA00023170"/>
    </source>
</evidence>
<dbReference type="InterPro" id="IPR013783">
    <property type="entry name" value="Ig-like_fold"/>
</dbReference>
<keyword evidence="6" id="KW-1133">Transmembrane helix</keyword>
<dbReference type="OMA" id="DYNTEYC"/>
<keyword evidence="11" id="KW-1185">Reference proteome</keyword>
<protein>
    <submittedName>
        <fullName evidence="10">Interleukin-22 receptor subunit alpha-1-like</fullName>
    </submittedName>
</protein>
<feature type="compositionally biased region" description="Basic and acidic residues" evidence="5">
    <location>
        <begin position="337"/>
        <end position="348"/>
    </location>
</feature>
<accession>A0A665V9B2</accession>
<feature type="transmembrane region" description="Helical" evidence="6">
    <location>
        <begin position="248"/>
        <end position="269"/>
    </location>
</feature>
<dbReference type="GO" id="GO:0004896">
    <property type="term" value="F:cytokine receptor activity"/>
    <property type="evidence" value="ECO:0007669"/>
    <property type="project" value="TreeGrafter"/>
</dbReference>
<reference evidence="10" key="1">
    <citation type="submission" date="2021-04" db="EMBL/GenBank/DDBJ databases">
        <authorList>
            <consortium name="Wellcome Sanger Institute Data Sharing"/>
        </authorList>
    </citation>
    <scope>NUCLEOTIDE SEQUENCE [LARGE SCALE GENOMIC DNA]</scope>
</reference>
<dbReference type="SUPFAM" id="SSF49265">
    <property type="entry name" value="Fibronectin type III"/>
    <property type="match status" value="2"/>
</dbReference>
<dbReference type="InterPro" id="IPR015373">
    <property type="entry name" value="Interferon/interleukin_rcp_dom"/>
</dbReference>
<dbReference type="FunFam" id="2.60.40.10:FF:000348">
    <property type="entry name" value="Interleukin 20 receptor subunit alpha"/>
    <property type="match status" value="1"/>
</dbReference>
<name>A0A665V9B2_ECHNA</name>
<evidence type="ECO:0000259" key="9">
    <source>
        <dbReference type="Pfam" id="PF09294"/>
    </source>
</evidence>
<dbReference type="InterPro" id="IPR003961">
    <property type="entry name" value="FN3_dom"/>
</dbReference>
<dbReference type="GO" id="GO:0005886">
    <property type="term" value="C:plasma membrane"/>
    <property type="evidence" value="ECO:0007669"/>
    <property type="project" value="TreeGrafter"/>
</dbReference>
<dbReference type="OrthoDB" id="9909056at2759"/>
<evidence type="ECO:0000256" key="7">
    <source>
        <dbReference type="SAM" id="SignalP"/>
    </source>
</evidence>
<gene>
    <name evidence="10" type="primary">il20ra</name>
</gene>
<evidence type="ECO:0000259" key="8">
    <source>
        <dbReference type="Pfam" id="PF01108"/>
    </source>
</evidence>
<sequence length="661" mass="73724">MWTLFMFLSLGLLHCTVSSSPPSPINIVFSSENLRNLVSWTPGNGTQEGTLFTVQYAIYGDSVKGSKGRRVNWRVVHHCTNIGQTWCDLSNETWDQEQGYYAKVRAVGRRESSKWSLTGRRFDPKSDTSFGPPLVSVEVEGRNAIITLKGPLRYQPSNHTPVIPMATLYPQMTYSLLIQNSHHNQIHDFPVVSSPYKYQLMQHSTEYCFSARARLVSMPILCKSSAWHCITTPKDPVSGQLQKVVSCIVVPCLCICIFALVGYFLHNYLMGKGQKKPHMLNQLSFHPAPLAFPPEKLNLILIGVTGDESPSSPCNTISGLGFPKQQITGPPPRYSTRRHDTTTEHDESSVEYDFVGIAPEIDREEEARMGWRDRGEDDNGRSVGAYSPQARSSFLQKAAHTCMQTQMQMHSQTYAHREVSTLSQAHAWTGLIGQIRGSLPSSKEAPKGEADKEKVGRECPSLFLNKNLQTGCIHIPLNVQTNEEGMEEEMDGTVTVKTNQKIDGSKEQGSGSERVFLISAYASQNVSNNVMSHNDQSDYLPCDYSALCVTTAHGAEEAENKEDQGTNIIDWDPETRKIMLPEIEMKLNKEGVLDGLMQGEEGSEDGMRGEEDRNTMRSELKLENVFVTQSSGDEAEALREMEGVGETDDILTKWDLVILLD</sequence>
<reference evidence="10" key="3">
    <citation type="submission" date="2025-09" db="UniProtKB">
        <authorList>
            <consortium name="Ensembl"/>
        </authorList>
    </citation>
    <scope>IDENTIFICATION</scope>
</reference>
<proteinExistence type="inferred from homology"/>
<reference evidence="10" key="2">
    <citation type="submission" date="2025-08" db="UniProtKB">
        <authorList>
            <consortium name="Ensembl"/>
        </authorList>
    </citation>
    <scope>IDENTIFICATION</scope>
</reference>
<keyword evidence="6" id="KW-0472">Membrane</keyword>
<dbReference type="AlphaFoldDB" id="A0A665V9B2"/>
<evidence type="ECO:0000256" key="2">
    <source>
        <dbReference type="ARBA" id="ARBA00022729"/>
    </source>
</evidence>
<feature type="chain" id="PRO_5025692852" evidence="7">
    <location>
        <begin position="19"/>
        <end position="661"/>
    </location>
</feature>